<proteinExistence type="predicted"/>
<evidence type="ECO:0000259" key="6">
    <source>
        <dbReference type="Pfam" id="PF00590"/>
    </source>
</evidence>
<dbReference type="CDD" id="cd11644">
    <property type="entry name" value="Precorrin-6Y-MT"/>
    <property type="match status" value="1"/>
</dbReference>
<reference evidence="8" key="1">
    <citation type="submission" date="2019-02" db="EMBL/GenBank/DDBJ databases">
        <title>Complete genome sequence of Rhodoferax sp. Gr-4.</title>
        <authorList>
            <person name="Jin L."/>
        </authorList>
    </citation>
    <scope>NUCLEOTIDE SEQUENCE [LARGE SCALE GENOMIC DNA]</scope>
    <source>
        <strain evidence="8">Gr-4</strain>
    </source>
</reference>
<keyword evidence="5" id="KW-0949">S-adenosyl-L-methionine</keyword>
<dbReference type="InterPro" id="IPR050714">
    <property type="entry name" value="Cobalamin_biosynth_MTase"/>
</dbReference>
<dbReference type="NCBIfam" id="TIGR02469">
    <property type="entry name" value="CbiT"/>
    <property type="match status" value="1"/>
</dbReference>
<dbReference type="PIRSF" id="PIRSF036428">
    <property type="entry name" value="CobL"/>
    <property type="match status" value="1"/>
</dbReference>
<dbReference type="Gene3D" id="3.40.50.150">
    <property type="entry name" value="Vaccinia Virus protein VP39"/>
    <property type="match status" value="1"/>
</dbReference>
<keyword evidence="4" id="KW-0808">Transferase</keyword>
<keyword evidence="8" id="KW-1185">Reference proteome</keyword>
<dbReference type="KEGG" id="rhg:EXZ61_08050"/>
<dbReference type="InterPro" id="IPR014777">
    <property type="entry name" value="4pyrrole_Mease_sub1"/>
</dbReference>
<reference evidence="8" key="2">
    <citation type="journal article" date="2020" name="Int. J. Syst. Evol. Microbiol.">
        <title>Genomic insights into a novel species Rhodoferax aquaticus sp. nov., isolated from freshwater.</title>
        <authorList>
            <person name="Li T."/>
            <person name="Zhuo Y."/>
            <person name="Jin C.Z."/>
            <person name="Wu X."/>
            <person name="Ko S.R."/>
            <person name="Jin F.J."/>
            <person name="Ahn C.Y."/>
            <person name="Oh H.M."/>
            <person name="Lee H.G."/>
            <person name="Jin L."/>
        </authorList>
    </citation>
    <scope>NUCLEOTIDE SEQUENCE [LARGE SCALE GENOMIC DNA]</scope>
    <source>
        <strain evidence="8">Gr-4</strain>
    </source>
</reference>
<evidence type="ECO:0000256" key="1">
    <source>
        <dbReference type="ARBA" id="ARBA00004953"/>
    </source>
</evidence>
<evidence type="ECO:0000313" key="8">
    <source>
        <dbReference type="Proteomes" id="UP000317365"/>
    </source>
</evidence>
<gene>
    <name evidence="7" type="primary">cbiE</name>
    <name evidence="7" type="ORF">EXZ61_08050</name>
</gene>
<keyword evidence="3" id="KW-0489">Methyltransferase</keyword>
<evidence type="ECO:0000256" key="5">
    <source>
        <dbReference type="ARBA" id="ARBA00022691"/>
    </source>
</evidence>
<dbReference type="EMBL" id="CP036282">
    <property type="protein sequence ID" value="QDL54124.1"/>
    <property type="molecule type" value="Genomic_DNA"/>
</dbReference>
<dbReference type="Pfam" id="PF00590">
    <property type="entry name" value="TP_methylase"/>
    <property type="match status" value="1"/>
</dbReference>
<dbReference type="GO" id="GO:0009236">
    <property type="term" value="P:cobalamin biosynthetic process"/>
    <property type="evidence" value="ECO:0007669"/>
    <property type="project" value="UniProtKB-UniPathway"/>
</dbReference>
<dbReference type="GO" id="GO:0008276">
    <property type="term" value="F:protein methyltransferase activity"/>
    <property type="evidence" value="ECO:0007669"/>
    <property type="project" value="InterPro"/>
</dbReference>
<dbReference type="NCBIfam" id="TIGR02467">
    <property type="entry name" value="CbiE"/>
    <property type="match status" value="1"/>
</dbReference>
<dbReference type="InterPro" id="IPR014008">
    <property type="entry name" value="Cbl_synth_MTase_CbiT"/>
</dbReference>
<evidence type="ECO:0000256" key="4">
    <source>
        <dbReference type="ARBA" id="ARBA00022679"/>
    </source>
</evidence>
<organism evidence="7 8">
    <name type="scientific">Rhodoferax aquaticus</name>
    <dbReference type="NCBI Taxonomy" id="2527691"/>
    <lineage>
        <taxon>Bacteria</taxon>
        <taxon>Pseudomonadati</taxon>
        <taxon>Pseudomonadota</taxon>
        <taxon>Betaproteobacteria</taxon>
        <taxon>Burkholderiales</taxon>
        <taxon>Comamonadaceae</taxon>
        <taxon>Rhodoferax</taxon>
    </lineage>
</organism>
<comment type="pathway">
    <text evidence="1">Cofactor biosynthesis; adenosylcobalamin biosynthesis.</text>
</comment>
<protein>
    <submittedName>
        <fullName evidence="7">Precorrin-6y C5,15-methyltransferase (Decarboxylating) subunit CbiE</fullName>
    </submittedName>
</protein>
<dbReference type="InterPro" id="IPR000878">
    <property type="entry name" value="4pyrrol_Mease"/>
</dbReference>
<dbReference type="PANTHER" id="PTHR43182:SF1">
    <property type="entry name" value="COBALT-PRECORRIN-7 C(5)-METHYLTRANSFERASE"/>
    <property type="match status" value="1"/>
</dbReference>
<dbReference type="InterPro" id="IPR012818">
    <property type="entry name" value="CbiE"/>
</dbReference>
<dbReference type="InterPro" id="IPR029063">
    <property type="entry name" value="SAM-dependent_MTases_sf"/>
</dbReference>
<dbReference type="PANTHER" id="PTHR43182">
    <property type="entry name" value="COBALT-PRECORRIN-6B C(15)-METHYLTRANSFERASE (DECARBOXYLATING)"/>
    <property type="match status" value="1"/>
</dbReference>
<dbReference type="UniPathway" id="UPA00148"/>
<evidence type="ECO:0000256" key="2">
    <source>
        <dbReference type="ARBA" id="ARBA00022573"/>
    </source>
</evidence>
<dbReference type="SUPFAM" id="SSF53790">
    <property type="entry name" value="Tetrapyrrole methylase"/>
    <property type="match status" value="1"/>
</dbReference>
<accession>A0A515ENB8</accession>
<keyword evidence="2" id="KW-0169">Cobalamin biosynthesis</keyword>
<dbReference type="GO" id="GO:0032259">
    <property type="term" value="P:methylation"/>
    <property type="evidence" value="ECO:0007669"/>
    <property type="project" value="UniProtKB-KW"/>
</dbReference>
<dbReference type="AlphaFoldDB" id="A0A515ENB8"/>
<dbReference type="SUPFAM" id="SSF53335">
    <property type="entry name" value="S-adenosyl-L-methionine-dependent methyltransferases"/>
    <property type="match status" value="1"/>
</dbReference>
<dbReference type="RefSeq" id="WP_142810743.1">
    <property type="nucleotide sequence ID" value="NZ_CP036282.1"/>
</dbReference>
<dbReference type="Gene3D" id="3.40.1010.10">
    <property type="entry name" value="Cobalt-precorrin-4 Transmethylase, Domain 1"/>
    <property type="match status" value="1"/>
</dbReference>
<feature type="domain" description="Tetrapyrrole methylase" evidence="6">
    <location>
        <begin position="10"/>
        <end position="186"/>
    </location>
</feature>
<sequence>MSEPWLSIIGIGEDGLHGLGDGSRSALVHAQHVFGGPRHLALADVGSRGIAWPVPFDVAPVLALRGQPVVVLASGDPFWFGAGGSLAAHLQPGEWVAHPAPSTFALAASRLAWRLEAVHCFGLHAAPFERTRSSLHPGAQLLCLLRDAAGVGEFAQWLTAQGCGASAVWVLEALGGPRERIRQTTAAGWQTQTSQHTVRAEPVEALRQAQGERAMEWTDIQTPVAVAVQVVGAPGLPRTPGLPDAGFASDGQITKSPIRALTLAALAPRPGEHLWDLGAGSGSVSVEWCLAGGTSSAVEQHAERVNNIRSNAANFGIDHRLTVHHGHTPDLLASLPTPNAIFVGGGFDLALFAQLQANAPQGTRLVVNAVTLETESALLQLHAQQGGELLRIELAQAAPLGRMRGWQPSRPVVQWSVTL</sequence>
<dbReference type="Proteomes" id="UP000317365">
    <property type="component" value="Chromosome"/>
</dbReference>
<evidence type="ECO:0000256" key="3">
    <source>
        <dbReference type="ARBA" id="ARBA00022603"/>
    </source>
</evidence>
<dbReference type="InterPro" id="IPR035996">
    <property type="entry name" value="4pyrrol_Methylase_sf"/>
</dbReference>
<evidence type="ECO:0000313" key="7">
    <source>
        <dbReference type="EMBL" id="QDL54124.1"/>
    </source>
</evidence>
<name>A0A515ENB8_9BURK</name>
<dbReference type="InterPro" id="IPR006365">
    <property type="entry name" value="Cbl_synth_CobL"/>
</dbReference>